<feature type="transmembrane region" description="Helical" evidence="9">
    <location>
        <begin position="545"/>
        <end position="564"/>
    </location>
</feature>
<evidence type="ECO:0000256" key="5">
    <source>
        <dbReference type="ARBA" id="ARBA00022519"/>
    </source>
</evidence>
<dbReference type="Gene3D" id="3.30.70.1440">
    <property type="entry name" value="Multidrug efflux transporter AcrB pore domain"/>
    <property type="match status" value="1"/>
</dbReference>
<evidence type="ECO:0000256" key="8">
    <source>
        <dbReference type="ARBA" id="ARBA00023136"/>
    </source>
</evidence>
<feature type="transmembrane region" description="Helical" evidence="9">
    <location>
        <begin position="472"/>
        <end position="499"/>
    </location>
</feature>
<gene>
    <name evidence="10" type="primary">acrB</name>
    <name evidence="10" type="ORF">NT6N_33030</name>
</gene>
<dbReference type="NCBIfam" id="TIGR00915">
    <property type="entry name" value="2A0602"/>
    <property type="match status" value="1"/>
</dbReference>
<keyword evidence="5" id="KW-0997">Cell inner membrane</keyword>
<feature type="transmembrane region" description="Helical" evidence="9">
    <location>
        <begin position="343"/>
        <end position="362"/>
    </location>
</feature>
<feature type="transmembrane region" description="Helical" evidence="9">
    <location>
        <begin position="1009"/>
        <end position="1035"/>
    </location>
</feature>
<name>A0AAT9FQP4_9BACT</name>
<keyword evidence="3" id="KW-0813">Transport</keyword>
<feature type="transmembrane region" description="Helical" evidence="9">
    <location>
        <begin position="395"/>
        <end position="419"/>
    </location>
</feature>
<dbReference type="InterPro" id="IPR004764">
    <property type="entry name" value="MdtF-like"/>
</dbReference>
<dbReference type="InterPro" id="IPR001036">
    <property type="entry name" value="Acrflvin-R"/>
</dbReference>
<dbReference type="Pfam" id="PF00873">
    <property type="entry name" value="ACR_tran"/>
    <property type="match status" value="1"/>
</dbReference>
<comment type="subcellular location">
    <subcellularLocation>
        <location evidence="1">Cell inner membrane</location>
        <topology evidence="1">Multi-pass membrane protein</topology>
    </subcellularLocation>
</comment>
<feature type="transmembrane region" description="Helical" evidence="9">
    <location>
        <begin position="12"/>
        <end position="32"/>
    </location>
</feature>
<evidence type="ECO:0000256" key="4">
    <source>
        <dbReference type="ARBA" id="ARBA00022475"/>
    </source>
</evidence>
<dbReference type="GO" id="GO:0009636">
    <property type="term" value="P:response to toxic substance"/>
    <property type="evidence" value="ECO:0007669"/>
    <property type="project" value="UniProtKB-ARBA"/>
</dbReference>
<dbReference type="PANTHER" id="PTHR32063">
    <property type="match status" value="1"/>
</dbReference>
<dbReference type="Gene3D" id="3.30.70.1430">
    <property type="entry name" value="Multidrug efflux transporter AcrB pore domain"/>
    <property type="match status" value="2"/>
</dbReference>
<evidence type="ECO:0000256" key="6">
    <source>
        <dbReference type="ARBA" id="ARBA00022692"/>
    </source>
</evidence>
<dbReference type="PANTHER" id="PTHR32063:SF11">
    <property type="entry name" value="CATION OR DRUG EFFLUX SYSTEM PROTEIN"/>
    <property type="match status" value="1"/>
</dbReference>
<dbReference type="PRINTS" id="PR00702">
    <property type="entry name" value="ACRIFLAVINRP"/>
</dbReference>
<dbReference type="GO" id="GO:0015562">
    <property type="term" value="F:efflux transmembrane transporter activity"/>
    <property type="evidence" value="ECO:0007669"/>
    <property type="project" value="InterPro"/>
</dbReference>
<evidence type="ECO:0000256" key="9">
    <source>
        <dbReference type="SAM" id="Phobius"/>
    </source>
</evidence>
<accession>A0AAT9FQP4</accession>
<evidence type="ECO:0000313" key="10">
    <source>
        <dbReference type="EMBL" id="BDS08263.1"/>
    </source>
</evidence>
<dbReference type="GO" id="GO:0005886">
    <property type="term" value="C:plasma membrane"/>
    <property type="evidence" value="ECO:0007669"/>
    <property type="project" value="UniProtKB-SubCell"/>
</dbReference>
<dbReference type="SUPFAM" id="SSF82714">
    <property type="entry name" value="Multidrug efflux transporter AcrB TolC docking domain, DN and DC subdomains"/>
    <property type="match status" value="2"/>
</dbReference>
<dbReference type="Gene3D" id="3.30.70.1320">
    <property type="entry name" value="Multidrug efflux transporter AcrB pore domain like"/>
    <property type="match status" value="1"/>
</dbReference>
<dbReference type="FunFam" id="3.30.70.1430:FF:000001">
    <property type="entry name" value="Efflux pump membrane transporter"/>
    <property type="match status" value="1"/>
</dbReference>
<dbReference type="EMBL" id="AP026866">
    <property type="protein sequence ID" value="BDS08263.1"/>
    <property type="molecule type" value="Genomic_DNA"/>
</dbReference>
<sequence length="1056" mass="113803">MKLPQFFIDRPIFATVISIVIMLVGGIAYTTLPVAQYPEIAPPTIQVTASYPGASPDILAETVATPLEQEINGVERMIYMTSQSTSNGAVSITITFEQGTDVDEAQVLVQNRVARAVPKLPELVQRTGVVTEKASPDLLLVAHLISEKGEFSQLFVGNFAFLRVRDELLRLNGVGNVTVFGASEYSMRVWLDPQKLAARNLTSGDVLAALSEQNVQVAAGTIGKQPLDTSTAFEMSVLAQGRLKDAKEFEEIIVKTGDAGQVVHLGDVARIELGSQDYSRESYLDGKPAIGIGVTQKPGSNAVETAKEVKDTLDRLSKDFPAGLEHTIVYNPTIFVEESINSVFHTLIEAVILVVLVILVFLQNWRASLIPLLAIPVSLIGALGVMAAMDFSLNNLTLFGLVLAIGIVVDDAIVVVEGVERHLEEGLSPKQATRVAMKEVSGALVSIALVLSAVFIPTAFISGISGQFYQQFAITIAAATIISAFVSLTLSPAMCALLLRAPDAKKDWFQKGADFLFGWFFRLFNKFFGKLSEFYGGVVKRITRFALLMLVLYIGLVSIGGFAFTKVPGGFIPAQDQGYLILSIQLPPAASLSRTRDVVKEAAELARQVDGVDHTVEIAGFSGATRAIASNAAAIFVILDPFDERSASGRTSDMISADLQKALAPVTDSTNVVISPPPVRGIGTGGGFKLMLQSQSGGSYDELEKVAQDFLAKANADPTTAFVFTTYSAQTPQFYADIDRAKAKMLNVPMSNVFQTLQVALGSSYVNDFNQFGRSYRVTAQAESKYRDDDSDVRLLSTRNSNGKIIPLGSMVEMKRITGPDRVVRHNLYPSAEIIGITAPGISSGDSLDAIEKLAAELPPGYSFAWVDIAYQQKAAGNTAALVFALAVLFVFLLLAAQYESWGLPMAVILIVPMCLFSAIAGVMMRGMDNNILTQIGFVVLIGLAAKNAILIVEFARQQEDEGKDRFEAAVDACRLRLRPILMTSFAFILGVVPLVIASGPGAEMRQALGTAVFAGMLGVTFFGLIFTPVFYVLIRGMFHKRRERKAEIEASADLG</sequence>
<dbReference type="FunFam" id="1.20.1640.10:FF:000001">
    <property type="entry name" value="Efflux pump membrane transporter"/>
    <property type="match status" value="1"/>
</dbReference>
<dbReference type="InterPro" id="IPR027463">
    <property type="entry name" value="AcrB_DN_DC_subdom"/>
</dbReference>
<proteinExistence type="inferred from homology"/>
<dbReference type="SUPFAM" id="SSF82693">
    <property type="entry name" value="Multidrug efflux transporter AcrB pore domain, PN1, PN2, PC1 and PC2 subdomains"/>
    <property type="match status" value="4"/>
</dbReference>
<dbReference type="AlphaFoldDB" id="A0AAT9FQP4"/>
<feature type="transmembrane region" description="Helical" evidence="9">
    <location>
        <begin position="440"/>
        <end position="460"/>
    </location>
</feature>
<evidence type="ECO:0000256" key="1">
    <source>
        <dbReference type="ARBA" id="ARBA00004429"/>
    </source>
</evidence>
<dbReference type="Gene3D" id="1.20.1640.10">
    <property type="entry name" value="Multidrug efflux transporter AcrB transmembrane domain"/>
    <property type="match status" value="2"/>
</dbReference>
<evidence type="ECO:0000256" key="3">
    <source>
        <dbReference type="ARBA" id="ARBA00022448"/>
    </source>
</evidence>
<keyword evidence="4" id="KW-1003">Cell membrane</keyword>
<protein>
    <submittedName>
        <fullName evidence="10">Multidrug efflux RND transporter permease subunit</fullName>
    </submittedName>
</protein>
<feature type="transmembrane region" description="Helical" evidence="9">
    <location>
        <begin position="976"/>
        <end position="997"/>
    </location>
</feature>
<dbReference type="GO" id="GO:0042910">
    <property type="term" value="F:xenobiotic transmembrane transporter activity"/>
    <property type="evidence" value="ECO:0007669"/>
    <property type="project" value="TreeGrafter"/>
</dbReference>
<evidence type="ECO:0000256" key="7">
    <source>
        <dbReference type="ARBA" id="ARBA00022989"/>
    </source>
</evidence>
<organism evidence="10">
    <name type="scientific">Oceaniferula spumae</name>
    <dbReference type="NCBI Taxonomy" id="2979115"/>
    <lineage>
        <taxon>Bacteria</taxon>
        <taxon>Pseudomonadati</taxon>
        <taxon>Verrucomicrobiota</taxon>
        <taxon>Verrucomicrobiia</taxon>
        <taxon>Verrucomicrobiales</taxon>
        <taxon>Verrucomicrobiaceae</taxon>
        <taxon>Oceaniferula</taxon>
    </lineage>
</organism>
<reference evidence="10" key="1">
    <citation type="submission" date="2024-07" db="EMBL/GenBank/DDBJ databases">
        <title>Complete genome sequence of Verrucomicrobiaceae bacterium NT6N.</title>
        <authorList>
            <person name="Huang C."/>
            <person name="Takami H."/>
            <person name="Hamasaki K."/>
        </authorList>
    </citation>
    <scope>NUCLEOTIDE SEQUENCE</scope>
    <source>
        <strain evidence="10">NT6N</strain>
    </source>
</reference>
<feature type="transmembrane region" description="Helical" evidence="9">
    <location>
        <begin position="879"/>
        <end position="897"/>
    </location>
</feature>
<dbReference type="NCBIfam" id="NF000282">
    <property type="entry name" value="RND_permease_1"/>
    <property type="match status" value="1"/>
</dbReference>
<dbReference type="Gene3D" id="3.30.2090.10">
    <property type="entry name" value="Multidrug efflux transporter AcrB TolC docking domain, DN and DC subdomains"/>
    <property type="match status" value="2"/>
</dbReference>
<feature type="transmembrane region" description="Helical" evidence="9">
    <location>
        <begin position="936"/>
        <end position="956"/>
    </location>
</feature>
<feature type="transmembrane region" description="Helical" evidence="9">
    <location>
        <begin position="904"/>
        <end position="924"/>
    </location>
</feature>
<keyword evidence="8 9" id="KW-0472">Membrane</keyword>
<keyword evidence="7 9" id="KW-1133">Transmembrane helix</keyword>
<keyword evidence="6 9" id="KW-0812">Transmembrane</keyword>
<dbReference type="KEGG" id="osu:NT6N_33030"/>
<evidence type="ECO:0000256" key="2">
    <source>
        <dbReference type="ARBA" id="ARBA00010942"/>
    </source>
</evidence>
<dbReference type="SUPFAM" id="SSF82866">
    <property type="entry name" value="Multidrug efflux transporter AcrB transmembrane domain"/>
    <property type="match status" value="2"/>
</dbReference>
<feature type="transmembrane region" description="Helical" evidence="9">
    <location>
        <begin position="369"/>
        <end position="389"/>
    </location>
</feature>
<comment type="similarity">
    <text evidence="2">Belongs to the resistance-nodulation-cell division (RND) (TC 2.A.6) family.</text>
</comment>